<evidence type="ECO:0000313" key="1">
    <source>
        <dbReference type="EMBL" id="MBB3861103.1"/>
    </source>
</evidence>
<gene>
    <name evidence="1" type="ORF">GGQ88_002375</name>
</gene>
<keyword evidence="2" id="KW-1185">Reference proteome</keyword>
<dbReference type="EMBL" id="JACICY010000005">
    <property type="protein sequence ID" value="MBB3861103.1"/>
    <property type="molecule type" value="Genomic_DNA"/>
</dbReference>
<proteinExistence type="predicted"/>
<sequence>MIPGGGVCGLLGVTWRLERAIAESTIPSLLVVPGLTQDEAFYSPGAQKATLPRVKPGVTKCLFAQSRTELVGVYGRWRPEV</sequence>
<comment type="caution">
    <text evidence="1">The sequence shown here is derived from an EMBL/GenBank/DDBJ whole genome shotgun (WGS) entry which is preliminary data.</text>
</comment>
<reference evidence="1 2" key="1">
    <citation type="submission" date="2020-08" db="EMBL/GenBank/DDBJ databases">
        <title>Genomic Encyclopedia of Type Strains, Phase IV (KMG-IV): sequencing the most valuable type-strain genomes for metagenomic binning, comparative biology and taxonomic classification.</title>
        <authorList>
            <person name="Goeker M."/>
        </authorList>
    </citation>
    <scope>NUCLEOTIDE SEQUENCE [LARGE SCALE GENOMIC DNA]</scope>
    <source>
        <strain evidence="1 2">DSM 14552</strain>
    </source>
</reference>
<evidence type="ECO:0000313" key="2">
    <source>
        <dbReference type="Proteomes" id="UP000562395"/>
    </source>
</evidence>
<protein>
    <submittedName>
        <fullName evidence="1">Uncharacterized protein</fullName>
    </submittedName>
</protein>
<dbReference type="AlphaFoldDB" id="A0A7W5ZXT8"/>
<accession>A0A7W5ZXT8</accession>
<name>A0A7W5ZXT8_9SPHN</name>
<dbReference type="Proteomes" id="UP000562395">
    <property type="component" value="Unassembled WGS sequence"/>
</dbReference>
<organism evidence="1 2">
    <name type="scientific">Novosphingobium hassiacum</name>
    <dbReference type="NCBI Taxonomy" id="173676"/>
    <lineage>
        <taxon>Bacteria</taxon>
        <taxon>Pseudomonadati</taxon>
        <taxon>Pseudomonadota</taxon>
        <taxon>Alphaproteobacteria</taxon>
        <taxon>Sphingomonadales</taxon>
        <taxon>Sphingomonadaceae</taxon>
        <taxon>Novosphingobium</taxon>
    </lineage>
</organism>